<dbReference type="PROSITE" id="PS50931">
    <property type="entry name" value="HTH_LYSR"/>
    <property type="match status" value="1"/>
</dbReference>
<dbReference type="Pfam" id="PF03466">
    <property type="entry name" value="LysR_substrate"/>
    <property type="match status" value="1"/>
</dbReference>
<dbReference type="SUPFAM" id="SSF53850">
    <property type="entry name" value="Periplasmic binding protein-like II"/>
    <property type="match status" value="1"/>
</dbReference>
<evidence type="ECO:0000313" key="6">
    <source>
        <dbReference type="EMBL" id="MEL0618652.1"/>
    </source>
</evidence>
<protein>
    <submittedName>
        <fullName evidence="6">LysR substrate-binding domain-containing protein</fullName>
    </submittedName>
</protein>
<dbReference type="InterPro" id="IPR036390">
    <property type="entry name" value="WH_DNA-bd_sf"/>
</dbReference>
<dbReference type="PANTHER" id="PTHR30537:SF74">
    <property type="entry name" value="HTH-TYPE TRANSCRIPTIONAL REGULATOR TRPI"/>
    <property type="match status" value="1"/>
</dbReference>
<dbReference type="EMBL" id="JBAKAP010000033">
    <property type="protein sequence ID" value="MEL0618652.1"/>
    <property type="molecule type" value="Genomic_DNA"/>
</dbReference>
<dbReference type="Pfam" id="PF00126">
    <property type="entry name" value="HTH_1"/>
    <property type="match status" value="1"/>
</dbReference>
<dbReference type="InterPro" id="IPR000847">
    <property type="entry name" value="LysR_HTH_N"/>
</dbReference>
<dbReference type="PRINTS" id="PR00039">
    <property type="entry name" value="HTHLYSR"/>
</dbReference>
<dbReference type="SUPFAM" id="SSF46785">
    <property type="entry name" value="Winged helix' DNA-binding domain"/>
    <property type="match status" value="1"/>
</dbReference>
<evidence type="ECO:0000256" key="3">
    <source>
        <dbReference type="ARBA" id="ARBA00023125"/>
    </source>
</evidence>
<comment type="caution">
    <text evidence="6">The sequence shown here is derived from an EMBL/GenBank/DDBJ whole genome shotgun (WGS) entry which is preliminary data.</text>
</comment>
<evidence type="ECO:0000313" key="7">
    <source>
        <dbReference type="Proteomes" id="UP001378242"/>
    </source>
</evidence>
<evidence type="ECO:0000256" key="4">
    <source>
        <dbReference type="ARBA" id="ARBA00023163"/>
    </source>
</evidence>
<dbReference type="InterPro" id="IPR005119">
    <property type="entry name" value="LysR_subst-bd"/>
</dbReference>
<dbReference type="Gene3D" id="3.40.190.10">
    <property type="entry name" value="Periplasmic binding protein-like II"/>
    <property type="match status" value="2"/>
</dbReference>
<evidence type="ECO:0000256" key="1">
    <source>
        <dbReference type="ARBA" id="ARBA00009437"/>
    </source>
</evidence>
<dbReference type="InterPro" id="IPR036388">
    <property type="entry name" value="WH-like_DNA-bd_sf"/>
</dbReference>
<evidence type="ECO:0000256" key="2">
    <source>
        <dbReference type="ARBA" id="ARBA00023015"/>
    </source>
</evidence>
<evidence type="ECO:0000259" key="5">
    <source>
        <dbReference type="PROSITE" id="PS50931"/>
    </source>
</evidence>
<keyword evidence="4" id="KW-0804">Transcription</keyword>
<name>A0ABU9GKK8_COBMA</name>
<comment type="similarity">
    <text evidence="1">Belongs to the LysR transcriptional regulatory family.</text>
</comment>
<sequence>MPRRKIPSFSSLLAFESAARHLSFKQASIDLNITQAAISRQIKLLEIYLGVELFIRVHRAVKLTPEGYAFYLDISKSFDGIEASAAKIVSSSDSKSITIGVMSSFASLFLAPRIGHFTKMYPEISLYIVTLDTSPTPQDVELDMYIAMGACRDTGYESTRLFNETIYPVCSPEYLNNHGPISSIKELNDHQLLTTDDNHWKHLPYEPIDWKVWLKEYNITHKNNNGLCYSNYTIMINTALSGHGICLGWHHLVIDYINKGLLVRPVGEYKTTSRDHHLFIKKRTNDKNISLFKEWIIEESKLLLDEFRH</sequence>
<dbReference type="InterPro" id="IPR058163">
    <property type="entry name" value="LysR-type_TF_proteobact-type"/>
</dbReference>
<reference evidence="6 7" key="1">
    <citation type="submission" date="2024-02" db="EMBL/GenBank/DDBJ databases">
        <title>Bacteria isolated from the canopy kelp, Nereocystis luetkeana.</title>
        <authorList>
            <person name="Pfister C.A."/>
            <person name="Younker I.T."/>
            <person name="Light S.H."/>
        </authorList>
    </citation>
    <scope>NUCLEOTIDE SEQUENCE [LARGE SCALE GENOMIC DNA]</scope>
    <source>
        <strain evidence="6 7">TI.5.07</strain>
    </source>
</reference>
<keyword evidence="2" id="KW-0805">Transcription regulation</keyword>
<dbReference type="Proteomes" id="UP001378242">
    <property type="component" value="Unassembled WGS sequence"/>
</dbReference>
<proteinExistence type="inferred from homology"/>
<feature type="domain" description="HTH lysR-type" evidence="5">
    <location>
        <begin position="7"/>
        <end position="64"/>
    </location>
</feature>
<organism evidence="6 7">
    <name type="scientific">Cobetia marina</name>
    <name type="common">Deleya marina</name>
    <dbReference type="NCBI Taxonomy" id="28258"/>
    <lineage>
        <taxon>Bacteria</taxon>
        <taxon>Pseudomonadati</taxon>
        <taxon>Pseudomonadota</taxon>
        <taxon>Gammaproteobacteria</taxon>
        <taxon>Oceanospirillales</taxon>
        <taxon>Halomonadaceae</taxon>
        <taxon>Cobetia</taxon>
    </lineage>
</organism>
<dbReference type="RefSeq" id="WP_341542954.1">
    <property type="nucleotide sequence ID" value="NZ_JBAKAP010000033.1"/>
</dbReference>
<gene>
    <name evidence="6" type="ORF">V6243_17635</name>
</gene>
<dbReference type="PANTHER" id="PTHR30537">
    <property type="entry name" value="HTH-TYPE TRANSCRIPTIONAL REGULATOR"/>
    <property type="match status" value="1"/>
</dbReference>
<accession>A0ABU9GKK8</accession>
<keyword evidence="3" id="KW-0238">DNA-binding</keyword>
<dbReference type="Gene3D" id="1.10.10.10">
    <property type="entry name" value="Winged helix-like DNA-binding domain superfamily/Winged helix DNA-binding domain"/>
    <property type="match status" value="1"/>
</dbReference>
<keyword evidence="7" id="KW-1185">Reference proteome</keyword>